<evidence type="ECO:0000313" key="1">
    <source>
        <dbReference type="EMBL" id="JAH20745.1"/>
    </source>
</evidence>
<proteinExistence type="predicted"/>
<organism evidence="1">
    <name type="scientific">Anguilla anguilla</name>
    <name type="common">European freshwater eel</name>
    <name type="synonym">Muraena anguilla</name>
    <dbReference type="NCBI Taxonomy" id="7936"/>
    <lineage>
        <taxon>Eukaryota</taxon>
        <taxon>Metazoa</taxon>
        <taxon>Chordata</taxon>
        <taxon>Craniata</taxon>
        <taxon>Vertebrata</taxon>
        <taxon>Euteleostomi</taxon>
        <taxon>Actinopterygii</taxon>
        <taxon>Neopterygii</taxon>
        <taxon>Teleostei</taxon>
        <taxon>Anguilliformes</taxon>
        <taxon>Anguillidae</taxon>
        <taxon>Anguilla</taxon>
    </lineage>
</organism>
<protein>
    <submittedName>
        <fullName evidence="1">Uncharacterized protein</fullName>
    </submittedName>
</protein>
<dbReference type="AlphaFoldDB" id="A0A0E9QX04"/>
<accession>A0A0E9QX04</accession>
<reference evidence="1" key="2">
    <citation type="journal article" date="2015" name="Fish Shellfish Immunol.">
        <title>Early steps in the European eel (Anguilla anguilla)-Vibrio vulnificus interaction in the gills: Role of the RtxA13 toxin.</title>
        <authorList>
            <person name="Callol A."/>
            <person name="Pajuelo D."/>
            <person name="Ebbesson L."/>
            <person name="Teles M."/>
            <person name="MacKenzie S."/>
            <person name="Amaro C."/>
        </authorList>
    </citation>
    <scope>NUCLEOTIDE SEQUENCE</scope>
</reference>
<dbReference type="EMBL" id="GBXM01087832">
    <property type="protein sequence ID" value="JAH20745.1"/>
    <property type="molecule type" value="Transcribed_RNA"/>
</dbReference>
<name>A0A0E9QX04_ANGAN</name>
<reference evidence="1" key="1">
    <citation type="submission" date="2014-11" db="EMBL/GenBank/DDBJ databases">
        <authorList>
            <person name="Amaro Gonzalez C."/>
        </authorList>
    </citation>
    <scope>NUCLEOTIDE SEQUENCE</scope>
</reference>
<sequence>MHVPSRPFRSSGTGLLFILKTRTESYEEPDFSHNGSGLLKNLLEDLRAVEADDSAMKTLNLHF</sequence>
<dbReference type="EMBL" id="GBXM01098944">
    <property type="protein sequence ID" value="JAH09633.1"/>
    <property type="molecule type" value="Transcribed_RNA"/>
</dbReference>